<feature type="domain" description="FLYWCH-type" evidence="4">
    <location>
        <begin position="102"/>
        <end position="139"/>
    </location>
</feature>
<reference evidence="5" key="1">
    <citation type="submission" date="2016-07" db="EMBL/GenBank/DDBJ databases">
        <authorList>
            <person name="Bretaudeau A."/>
        </authorList>
    </citation>
    <scope>NUCLEOTIDE SEQUENCE</scope>
    <source>
        <strain evidence="5">Rice</strain>
        <tissue evidence="5">Whole body</tissue>
    </source>
</reference>
<evidence type="ECO:0000256" key="1">
    <source>
        <dbReference type="ARBA" id="ARBA00022723"/>
    </source>
</evidence>
<protein>
    <submittedName>
        <fullName evidence="5">SFRICE_005656</fullName>
    </submittedName>
</protein>
<evidence type="ECO:0000313" key="5">
    <source>
        <dbReference type="EMBL" id="SOQ50163.1"/>
    </source>
</evidence>
<dbReference type="GO" id="GO:0008270">
    <property type="term" value="F:zinc ion binding"/>
    <property type="evidence" value="ECO:0007669"/>
    <property type="project" value="UniProtKB-KW"/>
</dbReference>
<name>A0A2H1WAS9_SPOFR</name>
<keyword evidence="3" id="KW-0862">Zinc</keyword>
<dbReference type="Gene3D" id="2.20.25.240">
    <property type="match status" value="2"/>
</dbReference>
<organism evidence="5">
    <name type="scientific">Spodoptera frugiperda</name>
    <name type="common">Fall armyworm</name>
    <dbReference type="NCBI Taxonomy" id="7108"/>
    <lineage>
        <taxon>Eukaryota</taxon>
        <taxon>Metazoa</taxon>
        <taxon>Ecdysozoa</taxon>
        <taxon>Arthropoda</taxon>
        <taxon>Hexapoda</taxon>
        <taxon>Insecta</taxon>
        <taxon>Pterygota</taxon>
        <taxon>Neoptera</taxon>
        <taxon>Endopterygota</taxon>
        <taxon>Lepidoptera</taxon>
        <taxon>Glossata</taxon>
        <taxon>Ditrysia</taxon>
        <taxon>Noctuoidea</taxon>
        <taxon>Noctuidae</taxon>
        <taxon>Amphipyrinae</taxon>
        <taxon>Spodoptera</taxon>
    </lineage>
</organism>
<proteinExistence type="predicted"/>
<feature type="domain" description="FLYWCH-type" evidence="4">
    <location>
        <begin position="4"/>
        <end position="53"/>
    </location>
</feature>
<dbReference type="AlphaFoldDB" id="A0A2H1WAS9"/>
<evidence type="ECO:0000256" key="2">
    <source>
        <dbReference type="ARBA" id="ARBA00022771"/>
    </source>
</evidence>
<evidence type="ECO:0000256" key="3">
    <source>
        <dbReference type="ARBA" id="ARBA00022833"/>
    </source>
</evidence>
<dbReference type="InterPro" id="IPR007588">
    <property type="entry name" value="Znf_FLYWCH"/>
</dbReference>
<keyword evidence="1" id="KW-0479">Metal-binding</keyword>
<dbReference type="Pfam" id="PF04500">
    <property type="entry name" value="FLYWCH"/>
    <property type="match status" value="2"/>
</dbReference>
<accession>A0A2H1WAS9</accession>
<sequence>MRTKRKLLMYQRYTFSQYAPRYFYCSKKGFGCKAALVLDNEGSLLVMKNSHNHEPPQYTCINGNEFAFSSHDGGASKLPNVKFIQLLGNKILLMVENFTFSQYKPRYYYCSQKFKGCKARLVLNKDKTQIISMYNEHDHVPPVYRQMHNGLYFKV</sequence>
<dbReference type="EMBL" id="ODYU01007417">
    <property type="protein sequence ID" value="SOQ50163.1"/>
    <property type="molecule type" value="Genomic_DNA"/>
</dbReference>
<evidence type="ECO:0000259" key="4">
    <source>
        <dbReference type="Pfam" id="PF04500"/>
    </source>
</evidence>
<gene>
    <name evidence="5" type="ORF">SFRICE_005656</name>
</gene>
<keyword evidence="2" id="KW-0863">Zinc-finger</keyword>